<dbReference type="PANTHER" id="PTHR31223">
    <property type="entry name" value="LOG FAMILY PROTEIN YJL055W"/>
    <property type="match status" value="1"/>
</dbReference>
<sequence>MKTICIFCAVNEVGEPYVSVTKQFAKLLVKHGYDLVWGGSNRGLMKVMADEVQASGGKIIGITMEPIKATRRMNADEMIIAKDLTERKRLLLKRSDAIVLLVGGLGSLDEVTEILERKKRDEHGKPIVILNTNDFYQGVRLQLERMKKEGFIIKELSDLIYFASTPEDAIRYIDGSLKSSS</sequence>
<dbReference type="Proteomes" id="UP000231198">
    <property type="component" value="Unassembled WGS sequence"/>
</dbReference>
<dbReference type="EMBL" id="PEZG01000020">
    <property type="protein sequence ID" value="PIS15958.1"/>
    <property type="molecule type" value="Genomic_DNA"/>
</dbReference>
<dbReference type="NCBIfam" id="TIGR00730">
    <property type="entry name" value="Rossman fold protein, TIGR00730 family"/>
    <property type="match status" value="1"/>
</dbReference>
<dbReference type="Pfam" id="PF03641">
    <property type="entry name" value="Lysine_decarbox"/>
    <property type="match status" value="1"/>
</dbReference>
<dbReference type="GO" id="GO:0016799">
    <property type="term" value="F:hydrolase activity, hydrolyzing N-glycosyl compounds"/>
    <property type="evidence" value="ECO:0007669"/>
    <property type="project" value="TreeGrafter"/>
</dbReference>
<dbReference type="PANTHER" id="PTHR31223:SF70">
    <property type="entry name" value="LOG FAMILY PROTEIN YJL055W"/>
    <property type="match status" value="1"/>
</dbReference>
<name>A0A2H0WVK5_9BACT</name>
<gene>
    <name evidence="3" type="ORF">COT62_00865</name>
</gene>
<evidence type="ECO:0000313" key="3">
    <source>
        <dbReference type="EMBL" id="PIS15958.1"/>
    </source>
</evidence>
<keyword evidence="2" id="KW-0378">Hydrolase</keyword>
<evidence type="ECO:0000313" key="4">
    <source>
        <dbReference type="Proteomes" id="UP000231198"/>
    </source>
</evidence>
<comment type="caution">
    <text evidence="3">The sequence shown here is derived from an EMBL/GenBank/DDBJ whole genome shotgun (WGS) entry which is preliminary data.</text>
</comment>
<dbReference type="AlphaFoldDB" id="A0A2H0WVK5"/>
<dbReference type="Gene3D" id="3.40.50.450">
    <property type="match status" value="1"/>
</dbReference>
<evidence type="ECO:0000256" key="2">
    <source>
        <dbReference type="RuleBase" id="RU363015"/>
    </source>
</evidence>
<dbReference type="InterPro" id="IPR005269">
    <property type="entry name" value="LOG"/>
</dbReference>
<dbReference type="InterPro" id="IPR031100">
    <property type="entry name" value="LOG_fam"/>
</dbReference>
<protein>
    <recommendedName>
        <fullName evidence="2">Cytokinin riboside 5'-monophosphate phosphoribohydrolase</fullName>
        <ecNumber evidence="2">3.2.2.n1</ecNumber>
    </recommendedName>
</protein>
<reference evidence="4" key="1">
    <citation type="submission" date="2017-09" db="EMBL/GenBank/DDBJ databases">
        <title>Depth-based differentiation of microbial function through sediment-hosted aquifers and enrichment of novel symbionts in the deep terrestrial subsurface.</title>
        <authorList>
            <person name="Probst A.J."/>
            <person name="Ladd B."/>
            <person name="Jarett J.K."/>
            <person name="Geller-Mcgrath D.E."/>
            <person name="Sieber C.M.K."/>
            <person name="Emerson J.B."/>
            <person name="Anantharaman K."/>
            <person name="Thomas B.C."/>
            <person name="Malmstrom R."/>
            <person name="Stieglmeier M."/>
            <person name="Klingl A."/>
            <person name="Woyke T."/>
            <person name="Ryan C.M."/>
            <person name="Banfield J.F."/>
        </authorList>
    </citation>
    <scope>NUCLEOTIDE SEQUENCE [LARGE SCALE GENOMIC DNA]</scope>
</reference>
<proteinExistence type="inferred from homology"/>
<evidence type="ECO:0000256" key="1">
    <source>
        <dbReference type="ARBA" id="ARBA00006763"/>
    </source>
</evidence>
<dbReference type="GO" id="GO:0009691">
    <property type="term" value="P:cytokinin biosynthetic process"/>
    <property type="evidence" value="ECO:0007669"/>
    <property type="project" value="UniProtKB-UniRule"/>
</dbReference>
<organism evidence="3 4">
    <name type="scientific">Candidatus Roizmanbacteria bacterium CG09_land_8_20_14_0_10_41_9</name>
    <dbReference type="NCBI Taxonomy" id="1974850"/>
    <lineage>
        <taxon>Bacteria</taxon>
        <taxon>Candidatus Roizmaniibacteriota</taxon>
    </lineage>
</organism>
<dbReference type="GO" id="GO:0005829">
    <property type="term" value="C:cytosol"/>
    <property type="evidence" value="ECO:0007669"/>
    <property type="project" value="TreeGrafter"/>
</dbReference>
<keyword evidence="2" id="KW-0203">Cytokinin biosynthesis</keyword>
<dbReference type="SUPFAM" id="SSF102405">
    <property type="entry name" value="MCP/YpsA-like"/>
    <property type="match status" value="1"/>
</dbReference>
<dbReference type="EC" id="3.2.2.n1" evidence="2"/>
<accession>A0A2H0WVK5</accession>
<comment type="similarity">
    <text evidence="1 2">Belongs to the LOG family.</text>
</comment>